<dbReference type="Pfam" id="PF00874">
    <property type="entry name" value="PRD"/>
    <property type="match status" value="2"/>
</dbReference>
<dbReference type="PROSITE" id="PS51372">
    <property type="entry name" value="PRD_2"/>
    <property type="match status" value="2"/>
</dbReference>
<dbReference type="SUPFAM" id="SSF63520">
    <property type="entry name" value="PTS-regulatory domain, PRD"/>
    <property type="match status" value="2"/>
</dbReference>
<comment type="caution">
    <text evidence="6">The sequence shown here is derived from an EMBL/GenBank/DDBJ whole genome shotgun (WGS) entry which is preliminary data.</text>
</comment>
<dbReference type="PROSITE" id="PS00372">
    <property type="entry name" value="PTS_EIIA_TYPE_2_HIS"/>
    <property type="match status" value="1"/>
</dbReference>
<reference evidence="6 7" key="1">
    <citation type="journal article" date="2005" name="Int. J. Syst. Evol. Microbiol.">
        <title>Halobacillus yeomjeoni sp. nov., isolated from a marine solar saltern in Korea.</title>
        <authorList>
            <person name="Yoon J.H."/>
            <person name="Kang S.J."/>
            <person name="Lee C.H."/>
            <person name="Oh H.W."/>
            <person name="Oh T.K."/>
        </authorList>
    </citation>
    <scope>NUCLEOTIDE SEQUENCE [LARGE SCALE GENOMIC DNA]</scope>
    <source>
        <strain evidence="6 7">KCTC 3957</strain>
    </source>
</reference>
<dbReference type="AlphaFoldDB" id="A0A931MV93"/>
<name>A0A931MV93_9BACI</name>
<dbReference type="InterPro" id="IPR036634">
    <property type="entry name" value="PRD_sf"/>
</dbReference>
<evidence type="ECO:0000313" key="7">
    <source>
        <dbReference type="Proteomes" id="UP000614490"/>
    </source>
</evidence>
<dbReference type="EMBL" id="JADZSC010000002">
    <property type="protein sequence ID" value="MBH0230788.1"/>
    <property type="molecule type" value="Genomic_DNA"/>
</dbReference>
<gene>
    <name evidence="6" type="ORF">H0267_11230</name>
</gene>
<dbReference type="PANTHER" id="PTHR30185:SF9">
    <property type="entry name" value="MANNITOL-SPECIFIC PHOSPHOTRANSFERASE ENZYME IIA COMPONENT"/>
    <property type="match status" value="1"/>
</dbReference>
<dbReference type="GO" id="GO:0008982">
    <property type="term" value="F:protein-N(PI)-phosphohistidine-sugar phosphotransferase activity"/>
    <property type="evidence" value="ECO:0007669"/>
    <property type="project" value="InterPro"/>
</dbReference>
<keyword evidence="1" id="KW-0808">Transferase</keyword>
<evidence type="ECO:0000259" key="4">
    <source>
        <dbReference type="PROSITE" id="PS51099"/>
    </source>
</evidence>
<proteinExistence type="predicted"/>
<dbReference type="CDD" id="cd00211">
    <property type="entry name" value="PTS_IIA_fru"/>
    <property type="match status" value="1"/>
</dbReference>
<dbReference type="Gene3D" id="3.40.50.2300">
    <property type="match status" value="1"/>
</dbReference>
<dbReference type="InterPro" id="IPR036095">
    <property type="entry name" value="PTS_EIIB-like_sf"/>
</dbReference>
<dbReference type="Proteomes" id="UP000614490">
    <property type="component" value="Unassembled WGS sequence"/>
</dbReference>
<dbReference type="InterPro" id="IPR011608">
    <property type="entry name" value="PRD"/>
</dbReference>
<keyword evidence="2" id="KW-0677">Repeat</keyword>
<dbReference type="PROSITE" id="PS51094">
    <property type="entry name" value="PTS_EIIA_TYPE_2"/>
    <property type="match status" value="1"/>
</dbReference>
<feature type="domain" description="PTS EIIA type-2" evidence="3">
    <location>
        <begin position="557"/>
        <end position="700"/>
    </location>
</feature>
<protein>
    <submittedName>
        <fullName evidence="6">BglG family transcription antiterminator</fullName>
    </submittedName>
</protein>
<feature type="domain" description="PRD" evidence="5">
    <location>
        <begin position="196"/>
        <end position="301"/>
    </location>
</feature>
<dbReference type="InterPro" id="IPR036390">
    <property type="entry name" value="WH_DNA-bd_sf"/>
</dbReference>
<evidence type="ECO:0000259" key="3">
    <source>
        <dbReference type="PROSITE" id="PS51094"/>
    </source>
</evidence>
<dbReference type="GO" id="GO:0006355">
    <property type="term" value="P:regulation of DNA-templated transcription"/>
    <property type="evidence" value="ECO:0007669"/>
    <property type="project" value="InterPro"/>
</dbReference>
<dbReference type="PANTHER" id="PTHR30185">
    <property type="entry name" value="CRYPTIC BETA-GLUCOSIDE BGL OPERON ANTITERMINATOR"/>
    <property type="match status" value="1"/>
</dbReference>
<dbReference type="Gene3D" id="1.10.1790.10">
    <property type="entry name" value="PRD domain"/>
    <property type="match status" value="2"/>
</dbReference>
<evidence type="ECO:0000313" key="6">
    <source>
        <dbReference type="EMBL" id="MBH0230788.1"/>
    </source>
</evidence>
<dbReference type="InterPro" id="IPR002178">
    <property type="entry name" value="PTS_EIIA_type-2_dom"/>
</dbReference>
<dbReference type="InterPro" id="IPR050661">
    <property type="entry name" value="BglG_antiterminators"/>
</dbReference>
<evidence type="ECO:0000256" key="2">
    <source>
        <dbReference type="ARBA" id="ARBA00022737"/>
    </source>
</evidence>
<feature type="domain" description="PRD" evidence="5">
    <location>
        <begin position="306"/>
        <end position="413"/>
    </location>
</feature>
<dbReference type="Gene3D" id="3.40.930.10">
    <property type="entry name" value="Mannitol-specific EII, Chain A"/>
    <property type="match status" value="1"/>
</dbReference>
<dbReference type="InterPro" id="IPR016152">
    <property type="entry name" value="PTrfase/Anion_transptr"/>
</dbReference>
<feature type="domain" description="PTS EIIB type-2" evidence="4">
    <location>
        <begin position="418"/>
        <end position="506"/>
    </location>
</feature>
<evidence type="ECO:0000256" key="1">
    <source>
        <dbReference type="ARBA" id="ARBA00022679"/>
    </source>
</evidence>
<dbReference type="SUPFAM" id="SSF55804">
    <property type="entry name" value="Phoshotransferase/anion transport protein"/>
    <property type="match status" value="1"/>
</dbReference>
<dbReference type="Pfam" id="PF00359">
    <property type="entry name" value="PTS_EIIA_2"/>
    <property type="match status" value="1"/>
</dbReference>
<dbReference type="PROSITE" id="PS51099">
    <property type="entry name" value="PTS_EIIB_TYPE_2"/>
    <property type="match status" value="1"/>
</dbReference>
<dbReference type="InterPro" id="IPR013196">
    <property type="entry name" value="HTH_11"/>
</dbReference>
<dbReference type="InterPro" id="IPR013011">
    <property type="entry name" value="PTS_EIIB_2"/>
</dbReference>
<accession>A0A931MV93</accession>
<dbReference type="CDD" id="cd05568">
    <property type="entry name" value="PTS_IIB_bgl_like"/>
    <property type="match status" value="1"/>
</dbReference>
<evidence type="ECO:0000259" key="5">
    <source>
        <dbReference type="PROSITE" id="PS51372"/>
    </source>
</evidence>
<dbReference type="GO" id="GO:0009401">
    <property type="term" value="P:phosphoenolpyruvate-dependent sugar phosphotransferase system"/>
    <property type="evidence" value="ECO:0007669"/>
    <property type="project" value="InterPro"/>
</dbReference>
<sequence>MVLDKRRAHLLSFLLQSDRPLPVPEMTEKVGVSERTIYYDVDQINDWLEAENLPPVQNEYKQGLFLPEKSKAYVSKNQSIQQTGWHYRFSEEERKTLIKASLLLEFTPSSMERFMELTGMSRGTVAKDLKEIKKDFQAHDLSLLYKRGTGYTIQGMEEIKRSIISNLLSQVLTRSHSKQVKKTIVRMIQNSVSPFHKNEEHFQEVKALLFEAEDELGLTLTDQMVEYLTLFVLILIPRIKNENRIFIEQEERHVLEQSAAHPSSEMICRKLEDIYDVAFPPEEVGFITMNLLGSKVQHVDTRSHTSEIKGLKKVVRRMIADFETNACVIFENKEELETNLLTHIKPAYYRLKYGVHTSNELTASIKENYPDLYLLTKKGMKHLKRFVGKEIPEDETAYLTLHFGGWLTKEKKEATISCKAIIVCENGIGTSKMLQTQLEKTVPGLYIIDSLSMREYQAKDFDVDVIFSTNYLKENETPIIHVPPILSNMDKQWIKRRMDEVVPSSAAESKDSMHALMDIIQDHASIHDKEALMKELTHYLEEDTTKTKELRKPMLTDLLTEQTIQLKDREENWEKAIQTAAKPLLDNQSIGEEYVQAMIENVHELGPYIVIAPDIALPHARPEAGVNKLGMSLLQLKEPVHFSEQAKHQAHLVIVLAAIDNETHLKALAQLSEVLSEEQAIEQLKEAKDEKEILSVIEEHYVTS</sequence>
<dbReference type="SUPFAM" id="SSF46785">
    <property type="entry name" value="Winged helix' DNA-binding domain"/>
    <property type="match status" value="1"/>
</dbReference>
<dbReference type="Pfam" id="PF08279">
    <property type="entry name" value="HTH_11"/>
    <property type="match status" value="1"/>
</dbReference>
<keyword evidence="7" id="KW-1185">Reference proteome</keyword>
<dbReference type="RefSeq" id="WP_197317399.1">
    <property type="nucleotide sequence ID" value="NZ_JADZSC010000002.1"/>
</dbReference>
<organism evidence="6 7">
    <name type="scientific">Halobacillus yeomjeoni</name>
    <dbReference type="NCBI Taxonomy" id="311194"/>
    <lineage>
        <taxon>Bacteria</taxon>
        <taxon>Bacillati</taxon>
        <taxon>Bacillota</taxon>
        <taxon>Bacilli</taxon>
        <taxon>Bacillales</taxon>
        <taxon>Bacillaceae</taxon>
        <taxon>Halobacillus</taxon>
    </lineage>
</organism>
<dbReference type="SUPFAM" id="SSF52794">
    <property type="entry name" value="PTS system IIB component-like"/>
    <property type="match status" value="1"/>
</dbReference>
<dbReference type="Gene3D" id="1.10.10.10">
    <property type="entry name" value="Winged helix-like DNA-binding domain superfamily/Winged helix DNA-binding domain"/>
    <property type="match status" value="1"/>
</dbReference>
<dbReference type="InterPro" id="IPR036388">
    <property type="entry name" value="WH-like_DNA-bd_sf"/>
</dbReference>